<feature type="short sequence motif" description="GXGXXG" evidence="4">
    <location>
        <begin position="11"/>
        <end position="16"/>
    </location>
</feature>
<dbReference type="InterPro" id="IPR050301">
    <property type="entry name" value="NTE"/>
</dbReference>
<dbReference type="PANTHER" id="PTHR14226">
    <property type="entry name" value="NEUROPATHY TARGET ESTERASE/SWISS CHEESE D.MELANOGASTER"/>
    <property type="match status" value="1"/>
</dbReference>
<dbReference type="PROSITE" id="PS51635">
    <property type="entry name" value="PNPLA"/>
    <property type="match status" value="1"/>
</dbReference>
<sequence length="284" mass="32663">MVKDVGLVLEGGGMRGMYTAGILEYFMEQDLYFPYVVGVSAGACMAASYLSRQMGRNRTVNIDYVNHPNYLSFRNFVKHKQLFGMDFIFDEIPNKHVPYDYDTFYQSKEEFVVGTTDCETGEPMYFKKEDYGNDMLKVIRASSSLPFVAPIIEFKGKKLLDGGITDPIPLIKAQQDGNSKNVVILTRNRGYLKKKSNITWVVRRAFKQHPHLVKAMETRYKRYNDTLAYLDQEEKAGRVFVFSPTEPLEVGRVEKNPAKLTNLYELGLKDAAEQFDQFQKWLMA</sequence>
<evidence type="ECO:0000259" key="6">
    <source>
        <dbReference type="PROSITE" id="PS51635"/>
    </source>
</evidence>
<keyword evidence="5" id="KW-0472">Membrane</keyword>
<dbReference type="Gene3D" id="3.40.1090.10">
    <property type="entry name" value="Cytosolic phospholipase A2 catalytic domain"/>
    <property type="match status" value="2"/>
</dbReference>
<dbReference type="SUPFAM" id="SSF52151">
    <property type="entry name" value="FabD/lysophospholipase-like"/>
    <property type="match status" value="1"/>
</dbReference>
<proteinExistence type="predicted"/>
<feature type="active site" description="Proton acceptor" evidence="4">
    <location>
        <position position="161"/>
    </location>
</feature>
<dbReference type="Proteomes" id="UP000306477">
    <property type="component" value="Unassembled WGS sequence"/>
</dbReference>
<organism evidence="7 8">
    <name type="scientific">Bacillus timonensis</name>
    <dbReference type="NCBI Taxonomy" id="1033734"/>
    <lineage>
        <taxon>Bacteria</taxon>
        <taxon>Bacillati</taxon>
        <taxon>Bacillota</taxon>
        <taxon>Bacilli</taxon>
        <taxon>Bacillales</taxon>
        <taxon>Bacillaceae</taxon>
        <taxon>Bacillus</taxon>
    </lineage>
</organism>
<keyword evidence="3 4" id="KW-0443">Lipid metabolism</keyword>
<dbReference type="AlphaFoldDB" id="A0A4S3PU64"/>
<dbReference type="OrthoDB" id="9802424at2"/>
<keyword evidence="5" id="KW-1133">Transmembrane helix</keyword>
<dbReference type="InterPro" id="IPR002641">
    <property type="entry name" value="PNPLA_dom"/>
</dbReference>
<dbReference type="Pfam" id="PF19890">
    <property type="entry name" value="DUF6363"/>
    <property type="match status" value="1"/>
</dbReference>
<evidence type="ECO:0000313" key="8">
    <source>
        <dbReference type="Proteomes" id="UP000306477"/>
    </source>
</evidence>
<reference evidence="7 8" key="1">
    <citation type="journal article" date="2019" name="Indoor Air">
        <title>Impacts of indoor surface finishes on bacterial viability.</title>
        <authorList>
            <person name="Hu J."/>
            <person name="Maamar S.B."/>
            <person name="Glawe A.J."/>
            <person name="Gottel N."/>
            <person name="Gilbert J.A."/>
            <person name="Hartmann E.M."/>
        </authorList>
    </citation>
    <scope>NUCLEOTIDE SEQUENCE [LARGE SCALE GENOMIC DNA]</scope>
    <source>
        <strain evidence="7 8">AF060A6</strain>
    </source>
</reference>
<dbReference type="InterPro" id="IPR037483">
    <property type="entry name" value="YjjU-like"/>
</dbReference>
<dbReference type="PANTHER" id="PTHR14226:SF25">
    <property type="entry name" value="PHOSPHOESTERASE"/>
    <property type="match status" value="1"/>
</dbReference>
<keyword evidence="1 4" id="KW-0378">Hydrolase</keyword>
<keyword evidence="5" id="KW-0812">Transmembrane</keyword>
<accession>A0A4S3PU64</accession>
<evidence type="ECO:0000313" key="7">
    <source>
        <dbReference type="EMBL" id="THE13320.1"/>
    </source>
</evidence>
<comment type="caution">
    <text evidence="7">The sequence shown here is derived from an EMBL/GenBank/DDBJ whole genome shotgun (WGS) entry which is preliminary data.</text>
</comment>
<feature type="transmembrane region" description="Helical" evidence="5">
    <location>
        <begin position="32"/>
        <end position="50"/>
    </location>
</feature>
<protein>
    <submittedName>
        <fullName evidence="7">Patatin family protein</fullName>
    </submittedName>
</protein>
<feature type="short sequence motif" description="DGA/G" evidence="4">
    <location>
        <begin position="161"/>
        <end position="163"/>
    </location>
</feature>
<dbReference type="RefSeq" id="WP_136379131.1">
    <property type="nucleotide sequence ID" value="NZ_SLUB01000010.1"/>
</dbReference>
<evidence type="ECO:0000256" key="3">
    <source>
        <dbReference type="ARBA" id="ARBA00023098"/>
    </source>
</evidence>
<dbReference type="GO" id="GO:0016042">
    <property type="term" value="P:lipid catabolic process"/>
    <property type="evidence" value="ECO:0007669"/>
    <property type="project" value="UniProtKB-UniRule"/>
</dbReference>
<dbReference type="InterPro" id="IPR016035">
    <property type="entry name" value="Acyl_Trfase/lysoPLipase"/>
</dbReference>
<dbReference type="EMBL" id="SLUB01000010">
    <property type="protein sequence ID" value="THE13320.1"/>
    <property type="molecule type" value="Genomic_DNA"/>
</dbReference>
<evidence type="ECO:0000256" key="4">
    <source>
        <dbReference type="PROSITE-ProRule" id="PRU01161"/>
    </source>
</evidence>
<feature type="domain" description="PNPLA" evidence="6">
    <location>
        <begin position="7"/>
        <end position="174"/>
    </location>
</feature>
<feature type="active site" description="Nucleophile" evidence="4">
    <location>
        <position position="40"/>
    </location>
</feature>
<evidence type="ECO:0000256" key="5">
    <source>
        <dbReference type="SAM" id="Phobius"/>
    </source>
</evidence>
<dbReference type="GO" id="GO:0016787">
    <property type="term" value="F:hydrolase activity"/>
    <property type="evidence" value="ECO:0007669"/>
    <property type="project" value="UniProtKB-UniRule"/>
</dbReference>
<dbReference type="InterPro" id="IPR045943">
    <property type="entry name" value="DUF6363"/>
</dbReference>
<gene>
    <name evidence="7" type="ORF">E1I69_08220</name>
</gene>
<keyword evidence="8" id="KW-1185">Reference proteome</keyword>
<feature type="short sequence motif" description="GXSXG" evidence="4">
    <location>
        <begin position="38"/>
        <end position="42"/>
    </location>
</feature>
<keyword evidence="2 4" id="KW-0442">Lipid degradation</keyword>
<dbReference type="Pfam" id="PF01734">
    <property type="entry name" value="Patatin"/>
    <property type="match status" value="1"/>
</dbReference>
<evidence type="ECO:0000256" key="2">
    <source>
        <dbReference type="ARBA" id="ARBA00022963"/>
    </source>
</evidence>
<dbReference type="CDD" id="cd07208">
    <property type="entry name" value="Pat_hypo_Ecoli_yjju_like"/>
    <property type="match status" value="1"/>
</dbReference>
<evidence type="ECO:0000256" key="1">
    <source>
        <dbReference type="ARBA" id="ARBA00022801"/>
    </source>
</evidence>
<name>A0A4S3PU64_9BACI</name>